<comment type="similarity">
    <text evidence="1">Belongs to the 4-hydroxybenzoyl-CoA thioesterase family.</text>
</comment>
<dbReference type="CDD" id="cd00586">
    <property type="entry name" value="4HBT"/>
    <property type="match status" value="1"/>
</dbReference>
<reference evidence="3 4" key="1">
    <citation type="submission" date="2021-04" db="EMBL/GenBank/DDBJ databases">
        <authorList>
            <person name="Pira H."/>
            <person name="Risdian C."/>
            <person name="Wink J."/>
        </authorList>
    </citation>
    <scope>NUCLEOTIDE SEQUENCE [LARGE SCALE GENOMIC DNA]</scope>
    <source>
        <strain evidence="3 4">WHA3</strain>
    </source>
</reference>
<keyword evidence="2" id="KW-0378">Hydrolase</keyword>
<dbReference type="RefSeq" id="WP_218444739.1">
    <property type="nucleotide sequence ID" value="NZ_JAGSPA010000002.1"/>
</dbReference>
<protein>
    <submittedName>
        <fullName evidence="3">Acyl-CoA thioesterase</fullName>
    </submittedName>
</protein>
<dbReference type="Pfam" id="PF13279">
    <property type="entry name" value="4HBT_2"/>
    <property type="match status" value="1"/>
</dbReference>
<dbReference type="Proteomes" id="UP000722336">
    <property type="component" value="Unassembled WGS sequence"/>
</dbReference>
<sequence>MTAARIDHPLNISSSHIDHMGHVNNAVYLSWVQEAVVSHWETFAPASAQAAYLWVALKHEITYRKAAFLEDSLVASVALERVKGVRAFYRTIIHRGEEVLAEVDSIWCSVDAQSHRPVRVAREIVGRFLGGADPK</sequence>
<evidence type="ECO:0000256" key="1">
    <source>
        <dbReference type="ARBA" id="ARBA00005953"/>
    </source>
</evidence>
<evidence type="ECO:0000313" key="3">
    <source>
        <dbReference type="EMBL" id="MBV7256185.1"/>
    </source>
</evidence>
<comment type="caution">
    <text evidence="3">The sequence shown here is derived from an EMBL/GenBank/DDBJ whole genome shotgun (WGS) entry which is preliminary data.</text>
</comment>
<dbReference type="InterPro" id="IPR050563">
    <property type="entry name" value="4-hydroxybenzoyl-CoA_TE"/>
</dbReference>
<dbReference type="PANTHER" id="PTHR31793">
    <property type="entry name" value="4-HYDROXYBENZOYL-COA THIOESTERASE FAMILY MEMBER"/>
    <property type="match status" value="1"/>
</dbReference>
<name>A0ABS6SD64_9SPHN</name>
<gene>
    <name evidence="3" type="ORF">KCG44_05240</name>
</gene>
<keyword evidence="4" id="KW-1185">Reference proteome</keyword>
<dbReference type="EMBL" id="JAGSPA010000002">
    <property type="protein sequence ID" value="MBV7256185.1"/>
    <property type="molecule type" value="Genomic_DNA"/>
</dbReference>
<evidence type="ECO:0000256" key="2">
    <source>
        <dbReference type="ARBA" id="ARBA00022801"/>
    </source>
</evidence>
<accession>A0ABS6SD64</accession>
<evidence type="ECO:0000313" key="4">
    <source>
        <dbReference type="Proteomes" id="UP000722336"/>
    </source>
</evidence>
<proteinExistence type="inferred from homology"/>
<organism evidence="3 4">
    <name type="scientific">Pacificimonas pallii</name>
    <dbReference type="NCBI Taxonomy" id="2827236"/>
    <lineage>
        <taxon>Bacteria</taxon>
        <taxon>Pseudomonadati</taxon>
        <taxon>Pseudomonadota</taxon>
        <taxon>Alphaproteobacteria</taxon>
        <taxon>Sphingomonadales</taxon>
        <taxon>Sphingosinicellaceae</taxon>
        <taxon>Pacificimonas</taxon>
    </lineage>
</organism>
<dbReference type="PANTHER" id="PTHR31793:SF27">
    <property type="entry name" value="NOVEL THIOESTERASE SUPERFAMILY DOMAIN AND SAPOSIN A-TYPE DOMAIN CONTAINING PROTEIN (0610012H03RIK)"/>
    <property type="match status" value="1"/>
</dbReference>